<dbReference type="GO" id="GO:0051603">
    <property type="term" value="P:proteolysis involved in protein catabolic process"/>
    <property type="evidence" value="ECO:0007669"/>
    <property type="project" value="TreeGrafter"/>
</dbReference>
<dbReference type="PANTHER" id="PTHR45962">
    <property type="entry name" value="N-FATTY-ACYL-AMINO ACID SYNTHASE/HYDROLASE PM20D1"/>
    <property type="match status" value="1"/>
</dbReference>
<comment type="caution">
    <text evidence="9">The sequence shown here is derived from an EMBL/GenBank/DDBJ whole genome shotgun (WGS) entry which is preliminary data.</text>
</comment>
<evidence type="ECO:0000259" key="8">
    <source>
        <dbReference type="Pfam" id="PF07687"/>
    </source>
</evidence>
<feature type="domain" description="Peptidase M20 dimerisation" evidence="8">
    <location>
        <begin position="296"/>
        <end position="452"/>
    </location>
</feature>
<dbReference type="Pfam" id="PF07687">
    <property type="entry name" value="M20_dimer"/>
    <property type="match status" value="1"/>
</dbReference>
<dbReference type="FunFam" id="3.40.630.10:FF:000027">
    <property type="entry name" value="N-fatty-acyl-amino acid synthase/hydrolase PM20D1"/>
    <property type="match status" value="1"/>
</dbReference>
<feature type="binding site" evidence="7">
    <location>
        <position position="550"/>
    </location>
    <ligand>
        <name>Zn(2+)</name>
        <dbReference type="ChEBI" id="CHEBI:29105"/>
        <label>1</label>
    </ligand>
</feature>
<organism evidence="9 10">
    <name type="scientific">Neoarthrinium moseri</name>
    <dbReference type="NCBI Taxonomy" id="1658444"/>
    <lineage>
        <taxon>Eukaryota</taxon>
        <taxon>Fungi</taxon>
        <taxon>Dikarya</taxon>
        <taxon>Ascomycota</taxon>
        <taxon>Pezizomycotina</taxon>
        <taxon>Sordariomycetes</taxon>
        <taxon>Xylariomycetidae</taxon>
        <taxon>Amphisphaeriales</taxon>
        <taxon>Apiosporaceae</taxon>
        <taxon>Neoarthrinium</taxon>
    </lineage>
</organism>
<feature type="active site" description="Proton acceptor" evidence="6">
    <location>
        <position position="247"/>
    </location>
</feature>
<reference evidence="9" key="1">
    <citation type="submission" date="2021-03" db="EMBL/GenBank/DDBJ databases">
        <title>Revisited historic fungal species revealed as producer of novel bioactive compounds through whole genome sequencing and comparative genomics.</title>
        <authorList>
            <person name="Vignolle G.A."/>
            <person name="Hochenegger N."/>
            <person name="Mach R.L."/>
            <person name="Mach-Aigner A.R."/>
            <person name="Javad Rahimi M."/>
            <person name="Salim K.A."/>
            <person name="Chan C.M."/>
            <person name="Lim L.B.L."/>
            <person name="Cai F."/>
            <person name="Druzhinina I.S."/>
            <person name="U'Ren J.M."/>
            <person name="Derntl C."/>
        </authorList>
    </citation>
    <scope>NUCLEOTIDE SEQUENCE</scope>
    <source>
        <strain evidence="9">TUCIM 5799</strain>
    </source>
</reference>
<dbReference type="Gene3D" id="1.10.150.900">
    <property type="match status" value="1"/>
</dbReference>
<evidence type="ECO:0000256" key="6">
    <source>
        <dbReference type="PIRSR" id="PIRSR037217-1"/>
    </source>
</evidence>
<dbReference type="SUPFAM" id="SSF53187">
    <property type="entry name" value="Zn-dependent exopeptidases"/>
    <property type="match status" value="1"/>
</dbReference>
<dbReference type="EMBL" id="JAFIMR010000012">
    <property type="protein sequence ID" value="KAI1871867.1"/>
    <property type="molecule type" value="Genomic_DNA"/>
</dbReference>
<dbReference type="Proteomes" id="UP000829685">
    <property type="component" value="Unassembled WGS sequence"/>
</dbReference>
<dbReference type="GO" id="GO:0046872">
    <property type="term" value="F:metal ion binding"/>
    <property type="evidence" value="ECO:0007669"/>
    <property type="project" value="UniProtKB-KW"/>
</dbReference>
<comment type="similarity">
    <text evidence="1">Belongs to the peptidase M20A family.</text>
</comment>
<accession>A0A9P9WN37</accession>
<feature type="binding site" evidence="7">
    <location>
        <position position="213"/>
    </location>
    <ligand>
        <name>Zn(2+)</name>
        <dbReference type="ChEBI" id="CHEBI:29105"/>
        <label>1</label>
    </ligand>
</feature>
<feature type="binding site" evidence="7">
    <location>
        <position position="178"/>
    </location>
    <ligand>
        <name>Zn(2+)</name>
        <dbReference type="ChEBI" id="CHEBI:29105"/>
        <label>2</label>
    </ligand>
</feature>
<dbReference type="SUPFAM" id="SSF55031">
    <property type="entry name" value="Bacterial exopeptidase dimerisation domain"/>
    <property type="match status" value="1"/>
</dbReference>
<name>A0A9P9WN37_9PEZI</name>
<evidence type="ECO:0000313" key="9">
    <source>
        <dbReference type="EMBL" id="KAI1871867.1"/>
    </source>
</evidence>
<dbReference type="AlphaFoldDB" id="A0A9P9WN37"/>
<dbReference type="InterPro" id="IPR047177">
    <property type="entry name" value="Pept_M20A"/>
</dbReference>
<proteinExistence type="inferred from homology"/>
<dbReference type="Gene3D" id="3.30.70.360">
    <property type="match status" value="1"/>
</dbReference>
<dbReference type="InterPro" id="IPR036264">
    <property type="entry name" value="Bact_exopeptidase_dim_dom"/>
</dbReference>
<keyword evidence="10" id="KW-1185">Reference proteome</keyword>
<dbReference type="PANTHER" id="PTHR45962:SF1">
    <property type="entry name" value="N-FATTY-ACYL-AMINO ACID SYNTHASE_HYDROLASE PM20D1"/>
    <property type="match status" value="1"/>
</dbReference>
<dbReference type="GO" id="GO:0000328">
    <property type="term" value="C:fungal-type vacuole lumen"/>
    <property type="evidence" value="ECO:0007669"/>
    <property type="project" value="TreeGrafter"/>
</dbReference>
<feature type="binding site" evidence="7">
    <location>
        <position position="213"/>
    </location>
    <ligand>
        <name>Zn(2+)</name>
        <dbReference type="ChEBI" id="CHEBI:29105"/>
        <label>2</label>
    </ligand>
</feature>
<evidence type="ECO:0000256" key="2">
    <source>
        <dbReference type="ARBA" id="ARBA00022670"/>
    </source>
</evidence>
<dbReference type="CDD" id="cd05674">
    <property type="entry name" value="M20_yscS"/>
    <property type="match status" value="1"/>
</dbReference>
<evidence type="ECO:0000313" key="10">
    <source>
        <dbReference type="Proteomes" id="UP000829685"/>
    </source>
</evidence>
<feature type="active site" evidence="6">
    <location>
        <position position="180"/>
    </location>
</feature>
<evidence type="ECO:0000256" key="5">
    <source>
        <dbReference type="ARBA" id="ARBA00022833"/>
    </source>
</evidence>
<dbReference type="GO" id="GO:0004181">
    <property type="term" value="F:metallocarboxypeptidase activity"/>
    <property type="evidence" value="ECO:0007669"/>
    <property type="project" value="InterPro"/>
</dbReference>
<protein>
    <recommendedName>
        <fullName evidence="8">Peptidase M20 dimerisation domain-containing protein</fullName>
    </recommendedName>
</protein>
<evidence type="ECO:0000256" key="1">
    <source>
        <dbReference type="ARBA" id="ARBA00006247"/>
    </source>
</evidence>
<keyword evidence="4" id="KW-0378">Hydrolase</keyword>
<dbReference type="InterPro" id="IPR011650">
    <property type="entry name" value="Peptidase_M20_dimer"/>
</dbReference>
<dbReference type="Gene3D" id="3.40.630.10">
    <property type="entry name" value="Zn peptidases"/>
    <property type="match status" value="1"/>
</dbReference>
<dbReference type="PIRSF" id="PIRSF037217">
    <property type="entry name" value="Carboxypeptidase_S"/>
    <property type="match status" value="1"/>
</dbReference>
<feature type="binding site" evidence="7">
    <location>
        <position position="248"/>
    </location>
    <ligand>
        <name>Zn(2+)</name>
        <dbReference type="ChEBI" id="CHEBI:29105"/>
        <label>1</label>
    </ligand>
</feature>
<dbReference type="Pfam" id="PF01546">
    <property type="entry name" value="Peptidase_M20"/>
    <property type="match status" value="1"/>
</dbReference>
<keyword evidence="5 7" id="KW-0862">Zinc</keyword>
<keyword evidence="3 7" id="KW-0479">Metal-binding</keyword>
<dbReference type="InterPro" id="IPR002933">
    <property type="entry name" value="Peptidase_M20"/>
</dbReference>
<evidence type="ECO:0000256" key="4">
    <source>
        <dbReference type="ARBA" id="ARBA00022801"/>
    </source>
</evidence>
<gene>
    <name evidence="9" type="ORF">JX265_005853</name>
</gene>
<evidence type="ECO:0000256" key="7">
    <source>
        <dbReference type="PIRSR" id="PIRSR037217-2"/>
    </source>
</evidence>
<feature type="binding site" evidence="7">
    <location>
        <position position="276"/>
    </location>
    <ligand>
        <name>Zn(2+)</name>
        <dbReference type="ChEBI" id="CHEBI:29105"/>
        <label>2</label>
    </ligand>
</feature>
<sequence>MADYEKLPLVQQHGAAFNDPNGSARRPRTTHRGLIMTVFALIAGYSLLVHSKDYLRDLVPGESQSAEARCPQVEPLLPVRQTDSLSELEQYLDSGKFRNETIARLSGAVQVPSESYDDLGPVGEDKRWDTMYDVAAYLKKTFPLVHSKLQLEKVNTHGLLYTWAGSDTSLKPTVLMAHQDVVPVAASTVNQWTHPPYSGFYDGKYIWGRGSSDCKNTLIGILESVELLLDAGFEPKRTFILSFGFDEESSGNQGAGHLGEALLERYGENGVALIVDEGSAIMPFWGSYFATPGVVEKGYMDVDVIVRMPGGHSSVPPAHTGIGVMSEFIALVENNRYEPHFDSENPFLQALQCGAAYSPEFPPSWKKLLPTNKGGDRHKTEKLAHAVAASSDMLKYLFTTSVAVDIIGGGVKANALPERTTALINHRINIGSSSTDVKKHLTHLASKITQKYNLTLHAFDGEETPSSITLSLSKDPLEPAPVTPTEIDSLTPYAILSGTTRALYGEELYVSPGLMTGNTDTRYYWGVTKHIFRYAPGWDPEDEGGLGNIHTVDERISVLNHINVVKWYTMFVRNVDEAELS</sequence>
<keyword evidence="2" id="KW-0645">Protease</keyword>
<dbReference type="InterPro" id="IPR017141">
    <property type="entry name" value="Pept_M20_carboxypep"/>
</dbReference>
<evidence type="ECO:0000256" key="3">
    <source>
        <dbReference type="ARBA" id="ARBA00022723"/>
    </source>
</evidence>